<sequence>MNTKRFLFATLIAGLALPALADPFAGADLKAGKALHDKQCTSCHSAKFGGDGSKIYTRADRRMKSAQQLAQQITTCNANLGNKLFPEDENNIGGHLNRQFYKFK</sequence>
<dbReference type="GO" id="GO:0046872">
    <property type="term" value="F:metal ion binding"/>
    <property type="evidence" value="ECO:0007669"/>
    <property type="project" value="UniProtKB-KW"/>
</dbReference>
<feature type="domain" description="Cytochrome c" evidence="5">
    <location>
        <begin position="30"/>
        <end position="71"/>
    </location>
</feature>
<evidence type="ECO:0000256" key="2">
    <source>
        <dbReference type="ARBA" id="ARBA00022723"/>
    </source>
</evidence>
<keyword evidence="1" id="KW-0349">Heme</keyword>
<proteinExistence type="predicted"/>
<evidence type="ECO:0000259" key="5">
    <source>
        <dbReference type="Pfam" id="PF00034"/>
    </source>
</evidence>
<evidence type="ECO:0000313" key="7">
    <source>
        <dbReference type="Proteomes" id="UP000295135"/>
    </source>
</evidence>
<dbReference type="AlphaFoldDB" id="A0A4R3JUW3"/>
<gene>
    <name evidence="6" type="ORF">EDC61_10819</name>
</gene>
<dbReference type="Gene3D" id="1.10.760.10">
    <property type="entry name" value="Cytochrome c-like domain"/>
    <property type="match status" value="1"/>
</dbReference>
<organism evidence="6 7">
    <name type="scientific">Sulfuritortus calidifontis</name>
    <dbReference type="NCBI Taxonomy" id="1914471"/>
    <lineage>
        <taxon>Bacteria</taxon>
        <taxon>Pseudomonadati</taxon>
        <taxon>Pseudomonadota</taxon>
        <taxon>Betaproteobacteria</taxon>
        <taxon>Nitrosomonadales</taxon>
        <taxon>Thiobacillaceae</taxon>
        <taxon>Sulfuritortus</taxon>
    </lineage>
</organism>
<dbReference type="Proteomes" id="UP000295135">
    <property type="component" value="Unassembled WGS sequence"/>
</dbReference>
<keyword evidence="7" id="KW-1185">Reference proteome</keyword>
<evidence type="ECO:0000313" key="6">
    <source>
        <dbReference type="EMBL" id="TCS71676.1"/>
    </source>
</evidence>
<keyword evidence="2" id="KW-0479">Metal-binding</keyword>
<keyword evidence="4" id="KW-0732">Signal</keyword>
<evidence type="ECO:0000256" key="4">
    <source>
        <dbReference type="SAM" id="SignalP"/>
    </source>
</evidence>
<dbReference type="InterPro" id="IPR036909">
    <property type="entry name" value="Cyt_c-like_dom_sf"/>
</dbReference>
<feature type="signal peptide" evidence="4">
    <location>
        <begin position="1"/>
        <end position="21"/>
    </location>
</feature>
<keyword evidence="3" id="KW-0408">Iron</keyword>
<evidence type="ECO:0000256" key="3">
    <source>
        <dbReference type="ARBA" id="ARBA00023004"/>
    </source>
</evidence>
<accession>A0A4R3JUW3</accession>
<dbReference type="SUPFAM" id="SSF46626">
    <property type="entry name" value="Cytochrome c"/>
    <property type="match status" value="1"/>
</dbReference>
<name>A0A4R3JUW3_9PROT</name>
<feature type="chain" id="PRO_5020667571" description="Cytochrome c domain-containing protein" evidence="4">
    <location>
        <begin position="22"/>
        <end position="104"/>
    </location>
</feature>
<dbReference type="GO" id="GO:0020037">
    <property type="term" value="F:heme binding"/>
    <property type="evidence" value="ECO:0007669"/>
    <property type="project" value="InterPro"/>
</dbReference>
<dbReference type="RefSeq" id="WP_126460393.1">
    <property type="nucleotide sequence ID" value="NZ_AP018721.1"/>
</dbReference>
<dbReference type="InterPro" id="IPR009056">
    <property type="entry name" value="Cyt_c-like_dom"/>
</dbReference>
<protein>
    <recommendedName>
        <fullName evidence="5">Cytochrome c domain-containing protein</fullName>
    </recommendedName>
</protein>
<dbReference type="Pfam" id="PF00034">
    <property type="entry name" value="Cytochrom_C"/>
    <property type="match status" value="1"/>
</dbReference>
<comment type="caution">
    <text evidence="6">The sequence shown here is derived from an EMBL/GenBank/DDBJ whole genome shotgun (WGS) entry which is preliminary data.</text>
</comment>
<dbReference type="EMBL" id="SLZY01000008">
    <property type="protein sequence ID" value="TCS71676.1"/>
    <property type="molecule type" value="Genomic_DNA"/>
</dbReference>
<reference evidence="6 7" key="1">
    <citation type="submission" date="2019-03" db="EMBL/GenBank/DDBJ databases">
        <title>Genomic Encyclopedia of Type Strains, Phase IV (KMG-IV): sequencing the most valuable type-strain genomes for metagenomic binning, comparative biology and taxonomic classification.</title>
        <authorList>
            <person name="Goeker M."/>
        </authorList>
    </citation>
    <scope>NUCLEOTIDE SEQUENCE [LARGE SCALE GENOMIC DNA]</scope>
    <source>
        <strain evidence="6 7">DSM 103923</strain>
    </source>
</reference>
<evidence type="ECO:0000256" key="1">
    <source>
        <dbReference type="ARBA" id="ARBA00022617"/>
    </source>
</evidence>
<dbReference type="OrthoDB" id="9796294at2"/>
<dbReference type="GO" id="GO:0009055">
    <property type="term" value="F:electron transfer activity"/>
    <property type="evidence" value="ECO:0007669"/>
    <property type="project" value="InterPro"/>
</dbReference>